<evidence type="ECO:0000256" key="5">
    <source>
        <dbReference type="ARBA" id="ARBA00023136"/>
    </source>
</evidence>
<dbReference type="AlphaFoldDB" id="A0A4U0ZIZ5"/>
<evidence type="ECO:0000256" key="2">
    <source>
        <dbReference type="ARBA" id="ARBA00022475"/>
    </source>
</evidence>
<dbReference type="InterPro" id="IPR050189">
    <property type="entry name" value="MFS_Efflux_Transporters"/>
</dbReference>
<dbReference type="InterPro" id="IPR020846">
    <property type="entry name" value="MFS_dom"/>
</dbReference>
<feature type="transmembrane region" description="Helical" evidence="6">
    <location>
        <begin position="343"/>
        <end position="367"/>
    </location>
</feature>
<feature type="transmembrane region" description="Helical" evidence="6">
    <location>
        <begin position="136"/>
        <end position="155"/>
    </location>
</feature>
<dbReference type="RefSeq" id="WP_136780615.1">
    <property type="nucleotide sequence ID" value="NZ_SWCO01000001.1"/>
</dbReference>
<evidence type="ECO:0000256" key="1">
    <source>
        <dbReference type="ARBA" id="ARBA00004651"/>
    </source>
</evidence>
<feature type="domain" description="Major facilitator superfamily (MFS) profile" evidence="7">
    <location>
        <begin position="13"/>
        <end position="395"/>
    </location>
</feature>
<feature type="transmembrane region" description="Helical" evidence="6">
    <location>
        <begin position="213"/>
        <end position="240"/>
    </location>
</feature>
<dbReference type="Gene3D" id="1.20.1720.10">
    <property type="entry name" value="Multidrug resistance protein D"/>
    <property type="match status" value="1"/>
</dbReference>
<evidence type="ECO:0000256" key="3">
    <source>
        <dbReference type="ARBA" id="ARBA00022692"/>
    </source>
</evidence>
<dbReference type="SUPFAM" id="SSF103473">
    <property type="entry name" value="MFS general substrate transporter"/>
    <property type="match status" value="1"/>
</dbReference>
<keyword evidence="9" id="KW-1185">Reference proteome</keyword>
<dbReference type="Pfam" id="PF07690">
    <property type="entry name" value="MFS_1"/>
    <property type="match status" value="1"/>
</dbReference>
<feature type="transmembrane region" description="Helical" evidence="6">
    <location>
        <begin position="311"/>
        <end position="336"/>
    </location>
</feature>
<feature type="transmembrane region" description="Helical" evidence="6">
    <location>
        <begin position="252"/>
        <end position="272"/>
    </location>
</feature>
<name>A0A4U0ZIZ5_9ALTE</name>
<dbReference type="GO" id="GO:0022857">
    <property type="term" value="F:transmembrane transporter activity"/>
    <property type="evidence" value="ECO:0007669"/>
    <property type="project" value="InterPro"/>
</dbReference>
<sequence length="395" mass="42216">MKHNMSRYAFYSLTVTFTILSVLGQVSTSIYSPFFFDLATMYDSQVSIIEQSVAVFLVAFSLSQLTSGIVCDYVNKQKFLFYGIIVFIAGTLMVALADEESTFLIGRVVQGLGGGVGVSVSRGLSRQIFSEKQLNTSLSLINIAFAIAPAIAPLVGTIIGESLGISAIFYFVLVMGLLALFSLFSVSSILSYFTPPVSDNVYSNTLVLIKSTIVKLVSVGMASGLLYGIVFCFITIAPSMVMQQFGLSKTLFSIYSLLATLSFVAGSVLNIRLTSLSPFQKFRVSSFCLAALSVLFALTVFSGSQSGLVSILAYCYIAFFFIGLAMPCSVTIMLGYSETSAGFLAALTGFFHLTGAAIGAYVVTLLTLEPTEAFSLATCALSIASIAICFTLKKH</sequence>
<organism evidence="8 9">
    <name type="scientific">Alteromonas portus</name>
    <dbReference type="NCBI Taxonomy" id="2565549"/>
    <lineage>
        <taxon>Bacteria</taxon>
        <taxon>Pseudomonadati</taxon>
        <taxon>Pseudomonadota</taxon>
        <taxon>Gammaproteobacteria</taxon>
        <taxon>Alteromonadales</taxon>
        <taxon>Alteromonadaceae</taxon>
        <taxon>Alteromonas/Salinimonas group</taxon>
        <taxon>Alteromonas</taxon>
    </lineage>
</organism>
<dbReference type="InterPro" id="IPR036259">
    <property type="entry name" value="MFS_trans_sf"/>
</dbReference>
<evidence type="ECO:0000256" key="6">
    <source>
        <dbReference type="SAM" id="Phobius"/>
    </source>
</evidence>
<dbReference type="PANTHER" id="PTHR43124">
    <property type="entry name" value="PURINE EFFLUX PUMP PBUE"/>
    <property type="match status" value="1"/>
</dbReference>
<evidence type="ECO:0000313" key="9">
    <source>
        <dbReference type="Proteomes" id="UP000305471"/>
    </source>
</evidence>
<dbReference type="InterPro" id="IPR011701">
    <property type="entry name" value="MFS"/>
</dbReference>
<gene>
    <name evidence="8" type="ORF">E5672_01490</name>
</gene>
<dbReference type="PANTHER" id="PTHR43124:SF3">
    <property type="entry name" value="CHLORAMPHENICOL EFFLUX PUMP RV0191"/>
    <property type="match status" value="1"/>
</dbReference>
<keyword evidence="4 6" id="KW-1133">Transmembrane helix</keyword>
<keyword evidence="5 6" id="KW-0472">Membrane</keyword>
<protein>
    <submittedName>
        <fullName evidence="8">Multidrug effflux MFS transporter</fullName>
    </submittedName>
</protein>
<evidence type="ECO:0000256" key="4">
    <source>
        <dbReference type="ARBA" id="ARBA00022989"/>
    </source>
</evidence>
<evidence type="ECO:0000313" key="8">
    <source>
        <dbReference type="EMBL" id="TKB04793.1"/>
    </source>
</evidence>
<dbReference type="OrthoDB" id="6327871at2"/>
<keyword evidence="3 6" id="KW-0812">Transmembrane</keyword>
<feature type="transmembrane region" description="Helical" evidence="6">
    <location>
        <begin position="79"/>
        <end position="97"/>
    </location>
</feature>
<feature type="transmembrane region" description="Helical" evidence="6">
    <location>
        <begin position="103"/>
        <end position="124"/>
    </location>
</feature>
<dbReference type="PROSITE" id="PS50850">
    <property type="entry name" value="MFS"/>
    <property type="match status" value="1"/>
</dbReference>
<comment type="subcellular location">
    <subcellularLocation>
        <location evidence="1">Cell membrane</location>
        <topology evidence="1">Multi-pass membrane protein</topology>
    </subcellularLocation>
</comment>
<keyword evidence="2" id="KW-1003">Cell membrane</keyword>
<feature type="transmembrane region" description="Helical" evidence="6">
    <location>
        <begin position="167"/>
        <end position="193"/>
    </location>
</feature>
<feature type="transmembrane region" description="Helical" evidence="6">
    <location>
        <begin position="284"/>
        <end position="305"/>
    </location>
</feature>
<reference evidence="8 9" key="1">
    <citation type="submission" date="2019-04" db="EMBL/GenBank/DDBJ databases">
        <title>Alteromonas portus sp. nov., an alginate lyase-excreting marine bacterium.</title>
        <authorList>
            <person name="Huang H."/>
            <person name="Mo K."/>
            <person name="Bao S."/>
        </authorList>
    </citation>
    <scope>NUCLEOTIDE SEQUENCE [LARGE SCALE GENOMIC DNA]</scope>
    <source>
        <strain evidence="8 9">HB161718</strain>
    </source>
</reference>
<proteinExistence type="predicted"/>
<dbReference type="Proteomes" id="UP000305471">
    <property type="component" value="Unassembled WGS sequence"/>
</dbReference>
<feature type="transmembrane region" description="Helical" evidence="6">
    <location>
        <begin position="373"/>
        <end position="392"/>
    </location>
</feature>
<feature type="transmembrane region" description="Helical" evidence="6">
    <location>
        <begin position="48"/>
        <end position="67"/>
    </location>
</feature>
<evidence type="ECO:0000259" key="7">
    <source>
        <dbReference type="PROSITE" id="PS50850"/>
    </source>
</evidence>
<accession>A0A4U0ZIZ5</accession>
<dbReference type="EMBL" id="SWCO01000001">
    <property type="protein sequence ID" value="TKB04793.1"/>
    <property type="molecule type" value="Genomic_DNA"/>
</dbReference>
<dbReference type="GO" id="GO:0005886">
    <property type="term" value="C:plasma membrane"/>
    <property type="evidence" value="ECO:0007669"/>
    <property type="project" value="UniProtKB-SubCell"/>
</dbReference>
<comment type="caution">
    <text evidence="8">The sequence shown here is derived from an EMBL/GenBank/DDBJ whole genome shotgun (WGS) entry which is preliminary data.</text>
</comment>